<keyword evidence="7" id="KW-0378">Hydrolase</keyword>
<dbReference type="AlphaFoldDB" id="A0A085MXE0"/>
<dbReference type="PANTHER" id="PTHR11705">
    <property type="entry name" value="PROTEASE FAMILY M14 CARBOXYPEPTIDASE A,B"/>
    <property type="match status" value="1"/>
</dbReference>
<dbReference type="GO" id="GO:0006508">
    <property type="term" value="P:proteolysis"/>
    <property type="evidence" value="ECO:0007669"/>
    <property type="project" value="UniProtKB-KW"/>
</dbReference>
<evidence type="ECO:0000256" key="4">
    <source>
        <dbReference type="ARBA" id="ARBA00022670"/>
    </source>
</evidence>
<dbReference type="SUPFAM" id="SSF54897">
    <property type="entry name" value="Protease propeptides/inhibitors"/>
    <property type="match status" value="1"/>
</dbReference>
<sequence length="408" mass="47260">TSLRLLQNGTTNHLTISKYTARQLLSFTQPGARAPMTKCRSTANLVLLSFVISISYRAHAGKEESSRYTLIRAVPRSSSQLRYLYGLTSRAYFQQVDFWRFSGTLNDSCDLMIDEATLKNLTQEFKHKDINYTIVIPDVEQLISNQAKRKRRRQPGSTYYLEQPGGNYFNLGTYHSYDEICGFMNWAESSFPHLAKIHTIGYTHEKRPIQLLQIGLSDYPRPSIWLDAGIHAREWITPKNYDRDASVRAYVDLLTWYILPVVNPDGYEFSRASFSPRVRLWRKNRSPASCILPLRMGQPCCFGVDLNRNFDFNWGAVGCSNDPCDEIYHGSKPFSEPETEAIRRFITNRSGEFVSFLTLHSYSQMWMYPYGHKRQAYSSDVRQLVRRVIVGAIFNLLNEHFQFREQSP</sequence>
<evidence type="ECO:0000256" key="8">
    <source>
        <dbReference type="ARBA" id="ARBA00022833"/>
    </source>
</evidence>
<feature type="domain" description="Peptidase M14" evidence="12">
    <location>
        <begin position="173"/>
        <end position="408"/>
    </location>
</feature>
<keyword evidence="3" id="KW-0121">Carboxypeptidase</keyword>
<dbReference type="SUPFAM" id="SSF53187">
    <property type="entry name" value="Zn-dependent exopeptidases"/>
    <property type="match status" value="1"/>
</dbReference>
<dbReference type="InterPro" id="IPR003146">
    <property type="entry name" value="M14A_act_pep"/>
</dbReference>
<keyword evidence="8" id="KW-0862">Zinc</keyword>
<dbReference type="SMART" id="SM00631">
    <property type="entry name" value="Zn_pept"/>
    <property type="match status" value="1"/>
</dbReference>
<evidence type="ECO:0000259" key="12">
    <source>
        <dbReference type="PROSITE" id="PS52035"/>
    </source>
</evidence>
<dbReference type="EMBL" id="KL363186">
    <property type="protein sequence ID" value="KFD57843.1"/>
    <property type="molecule type" value="Genomic_DNA"/>
</dbReference>
<dbReference type="Pfam" id="PF02244">
    <property type="entry name" value="Propep_M14"/>
    <property type="match status" value="1"/>
</dbReference>
<evidence type="ECO:0000313" key="13">
    <source>
        <dbReference type="EMBL" id="KFD57843.1"/>
    </source>
</evidence>
<evidence type="ECO:0000256" key="3">
    <source>
        <dbReference type="ARBA" id="ARBA00022645"/>
    </source>
</evidence>
<evidence type="ECO:0000256" key="1">
    <source>
        <dbReference type="ARBA" id="ARBA00001947"/>
    </source>
</evidence>
<keyword evidence="5" id="KW-0479">Metal-binding</keyword>
<feature type="non-terminal residue" evidence="14">
    <location>
        <position position="1"/>
    </location>
</feature>
<comment type="caution">
    <text evidence="11">Lacks conserved residue(s) required for the propagation of feature annotation.</text>
</comment>
<evidence type="ECO:0000256" key="6">
    <source>
        <dbReference type="ARBA" id="ARBA00022729"/>
    </source>
</evidence>
<evidence type="ECO:0000256" key="7">
    <source>
        <dbReference type="ARBA" id="ARBA00022801"/>
    </source>
</evidence>
<dbReference type="PANTHER" id="PTHR11705:SF91">
    <property type="entry name" value="FI01817P-RELATED"/>
    <property type="match status" value="1"/>
</dbReference>
<dbReference type="Pfam" id="PF00246">
    <property type="entry name" value="Peptidase_M14"/>
    <property type="match status" value="1"/>
</dbReference>
<organism evidence="14">
    <name type="scientific">Trichuris suis</name>
    <name type="common">pig whipworm</name>
    <dbReference type="NCBI Taxonomy" id="68888"/>
    <lineage>
        <taxon>Eukaryota</taxon>
        <taxon>Metazoa</taxon>
        <taxon>Ecdysozoa</taxon>
        <taxon>Nematoda</taxon>
        <taxon>Enoplea</taxon>
        <taxon>Dorylaimia</taxon>
        <taxon>Trichinellida</taxon>
        <taxon>Trichuridae</taxon>
        <taxon>Trichuris</taxon>
    </lineage>
</organism>
<name>A0A085MXE0_9BILA</name>
<dbReference type="FunFam" id="3.40.630.10:FF:000084">
    <property type="entry name" value="Carboxypeptidase B2"/>
    <property type="match status" value="1"/>
</dbReference>
<protein>
    <recommendedName>
        <fullName evidence="12">Peptidase M14 domain-containing protein</fullName>
    </recommendedName>
</protein>
<evidence type="ECO:0000256" key="9">
    <source>
        <dbReference type="ARBA" id="ARBA00023049"/>
    </source>
</evidence>
<keyword evidence="15" id="KW-1185">Reference proteome</keyword>
<evidence type="ECO:0000313" key="15">
    <source>
        <dbReference type="Proteomes" id="UP000030764"/>
    </source>
</evidence>
<dbReference type="InterPro" id="IPR036990">
    <property type="entry name" value="M14A-like_propep"/>
</dbReference>
<dbReference type="GO" id="GO:0004181">
    <property type="term" value="F:metallocarboxypeptidase activity"/>
    <property type="evidence" value="ECO:0007669"/>
    <property type="project" value="InterPro"/>
</dbReference>
<dbReference type="PROSITE" id="PS52035">
    <property type="entry name" value="PEPTIDASE_M14"/>
    <property type="match status" value="1"/>
</dbReference>
<gene>
    <name evidence="13" type="ORF">M513_01076</name>
    <name evidence="14" type="ORF">M514_01076</name>
</gene>
<dbReference type="GO" id="GO:0005615">
    <property type="term" value="C:extracellular space"/>
    <property type="evidence" value="ECO:0007669"/>
    <property type="project" value="TreeGrafter"/>
</dbReference>
<dbReference type="EMBL" id="KL367608">
    <property type="protein sequence ID" value="KFD61886.1"/>
    <property type="molecule type" value="Genomic_DNA"/>
</dbReference>
<keyword evidence="10" id="KW-1015">Disulfide bond</keyword>
<dbReference type="GO" id="GO:0008270">
    <property type="term" value="F:zinc ion binding"/>
    <property type="evidence" value="ECO:0007669"/>
    <property type="project" value="InterPro"/>
</dbReference>
<keyword evidence="9" id="KW-0482">Metalloprotease</keyword>
<accession>A0A085MXE0</accession>
<keyword evidence="6" id="KW-0732">Signal</keyword>
<dbReference type="Proteomes" id="UP000030758">
    <property type="component" value="Unassembled WGS sequence"/>
</dbReference>
<evidence type="ECO:0000256" key="10">
    <source>
        <dbReference type="ARBA" id="ARBA00023157"/>
    </source>
</evidence>
<evidence type="ECO:0000256" key="5">
    <source>
        <dbReference type="ARBA" id="ARBA00022723"/>
    </source>
</evidence>
<evidence type="ECO:0000256" key="2">
    <source>
        <dbReference type="ARBA" id="ARBA00005988"/>
    </source>
</evidence>
<keyword evidence="4" id="KW-0645">Protease</keyword>
<comment type="cofactor">
    <cofactor evidence="1">
        <name>Zn(2+)</name>
        <dbReference type="ChEBI" id="CHEBI:29105"/>
    </cofactor>
</comment>
<dbReference type="InterPro" id="IPR000834">
    <property type="entry name" value="Peptidase_M14"/>
</dbReference>
<reference evidence="14 15" key="1">
    <citation type="journal article" date="2014" name="Nat. Genet.">
        <title>Genome and transcriptome of the porcine whipworm Trichuris suis.</title>
        <authorList>
            <person name="Jex A.R."/>
            <person name="Nejsum P."/>
            <person name="Schwarz E.M."/>
            <person name="Hu L."/>
            <person name="Young N.D."/>
            <person name="Hall R.S."/>
            <person name="Korhonen P.K."/>
            <person name="Liao S."/>
            <person name="Thamsborg S."/>
            <person name="Xia J."/>
            <person name="Xu P."/>
            <person name="Wang S."/>
            <person name="Scheerlinck J.P."/>
            <person name="Hofmann A."/>
            <person name="Sternberg P.W."/>
            <person name="Wang J."/>
            <person name="Gasser R.B."/>
        </authorList>
    </citation>
    <scope>NUCLEOTIDE SEQUENCE [LARGE SCALE GENOMIC DNA]</scope>
    <source>
        <strain evidence="14">DCEP-RM93F</strain>
        <strain evidence="13">DCEP-RM93M</strain>
    </source>
</reference>
<dbReference type="InterPro" id="IPR057247">
    <property type="entry name" value="CARBOXYPEPT_ZN_2"/>
</dbReference>
<proteinExistence type="inferred from homology"/>
<dbReference type="Proteomes" id="UP000030764">
    <property type="component" value="Unassembled WGS sequence"/>
</dbReference>
<dbReference type="Gene3D" id="3.40.630.10">
    <property type="entry name" value="Zn peptidases"/>
    <property type="match status" value="1"/>
</dbReference>
<dbReference type="PRINTS" id="PR00765">
    <property type="entry name" value="CRBOXYPTASEA"/>
</dbReference>
<evidence type="ECO:0000313" key="14">
    <source>
        <dbReference type="EMBL" id="KFD61886.1"/>
    </source>
</evidence>
<dbReference type="Gene3D" id="3.30.70.340">
    <property type="entry name" value="Metallocarboxypeptidase-like"/>
    <property type="match status" value="1"/>
</dbReference>
<comment type="similarity">
    <text evidence="2 11">Belongs to the peptidase M14 family.</text>
</comment>
<evidence type="ECO:0000256" key="11">
    <source>
        <dbReference type="PROSITE-ProRule" id="PRU01379"/>
    </source>
</evidence>
<dbReference type="PROSITE" id="PS00133">
    <property type="entry name" value="CARBOXYPEPT_ZN_2"/>
    <property type="match status" value="1"/>
</dbReference>